<gene>
    <name evidence="8" type="ORF">MYCTH_2305962</name>
</gene>
<dbReference type="PANTHER" id="PTHR23502">
    <property type="entry name" value="MAJOR FACILITATOR SUPERFAMILY"/>
    <property type="match status" value="1"/>
</dbReference>
<feature type="transmembrane region" description="Helical" evidence="6">
    <location>
        <begin position="301"/>
        <end position="323"/>
    </location>
</feature>
<dbReference type="EMBL" id="CP003005">
    <property type="protein sequence ID" value="AEO58543.1"/>
    <property type="molecule type" value="Genomic_DNA"/>
</dbReference>
<evidence type="ECO:0000313" key="9">
    <source>
        <dbReference type="Proteomes" id="UP000007322"/>
    </source>
</evidence>
<dbReference type="HOGENOM" id="CLU_008455_11_1_1"/>
<feature type="domain" description="Major facilitator superfamily (MFS) profile" evidence="7">
    <location>
        <begin position="76"/>
        <end position="520"/>
    </location>
</feature>
<dbReference type="InParanoid" id="G2QGC9"/>
<dbReference type="GeneID" id="11510138"/>
<feature type="transmembrane region" description="Helical" evidence="6">
    <location>
        <begin position="385"/>
        <end position="406"/>
    </location>
</feature>
<keyword evidence="3 6" id="KW-1133">Transmembrane helix</keyword>
<evidence type="ECO:0000256" key="5">
    <source>
        <dbReference type="SAM" id="MobiDB-lite"/>
    </source>
</evidence>
<dbReference type="InterPro" id="IPR011701">
    <property type="entry name" value="MFS"/>
</dbReference>
<proteinExistence type="predicted"/>
<reference evidence="8 9" key="1">
    <citation type="journal article" date="2011" name="Nat. Biotechnol.">
        <title>Comparative genomic analysis of the thermophilic biomass-degrading fungi Myceliophthora thermophila and Thielavia terrestris.</title>
        <authorList>
            <person name="Berka R.M."/>
            <person name="Grigoriev I.V."/>
            <person name="Otillar R."/>
            <person name="Salamov A."/>
            <person name="Grimwood J."/>
            <person name="Reid I."/>
            <person name="Ishmael N."/>
            <person name="John T."/>
            <person name="Darmond C."/>
            <person name="Moisan M.-C."/>
            <person name="Henrissat B."/>
            <person name="Coutinho P.M."/>
            <person name="Lombard V."/>
            <person name="Natvig D.O."/>
            <person name="Lindquist E."/>
            <person name="Schmutz J."/>
            <person name="Lucas S."/>
            <person name="Harris P."/>
            <person name="Powlowski J."/>
            <person name="Bellemare A."/>
            <person name="Taylor D."/>
            <person name="Butler G."/>
            <person name="de Vries R.P."/>
            <person name="Allijn I.E."/>
            <person name="van den Brink J."/>
            <person name="Ushinsky S."/>
            <person name="Storms R."/>
            <person name="Powell A.J."/>
            <person name="Paulsen I.T."/>
            <person name="Elbourne L.D.H."/>
            <person name="Baker S.E."/>
            <person name="Magnuson J."/>
            <person name="LaBoissiere S."/>
            <person name="Clutterbuck A.J."/>
            <person name="Martinez D."/>
            <person name="Wogulis M."/>
            <person name="de Leon A.L."/>
            <person name="Rey M.W."/>
            <person name="Tsang A."/>
        </authorList>
    </citation>
    <scope>NUCLEOTIDE SEQUENCE [LARGE SCALE GENOMIC DNA]</scope>
    <source>
        <strain evidence="9">ATCC 42464 / BCRC 31852 / DSM 1799</strain>
    </source>
</reference>
<dbReference type="InterPro" id="IPR036259">
    <property type="entry name" value="MFS_trans_sf"/>
</dbReference>
<evidence type="ECO:0000256" key="4">
    <source>
        <dbReference type="ARBA" id="ARBA00023136"/>
    </source>
</evidence>
<dbReference type="Pfam" id="PF07690">
    <property type="entry name" value="MFS_1"/>
    <property type="match status" value="1"/>
</dbReference>
<name>G2QGC9_THET4</name>
<feature type="transmembrane region" description="Helical" evidence="6">
    <location>
        <begin position="480"/>
        <end position="500"/>
    </location>
</feature>
<feature type="transmembrane region" description="Helical" evidence="6">
    <location>
        <begin position="412"/>
        <end position="436"/>
    </location>
</feature>
<evidence type="ECO:0000259" key="7">
    <source>
        <dbReference type="PROSITE" id="PS50850"/>
    </source>
</evidence>
<dbReference type="eggNOG" id="KOG0255">
    <property type="taxonomic scope" value="Eukaryota"/>
</dbReference>
<keyword evidence="4 6" id="KW-0472">Membrane</keyword>
<dbReference type="InterPro" id="IPR020846">
    <property type="entry name" value="MFS_dom"/>
</dbReference>
<evidence type="ECO:0000256" key="3">
    <source>
        <dbReference type="ARBA" id="ARBA00022989"/>
    </source>
</evidence>
<dbReference type="PROSITE" id="PS50850">
    <property type="entry name" value="MFS"/>
    <property type="match status" value="1"/>
</dbReference>
<dbReference type="GO" id="GO:0022857">
    <property type="term" value="F:transmembrane transporter activity"/>
    <property type="evidence" value="ECO:0007669"/>
    <property type="project" value="InterPro"/>
</dbReference>
<accession>G2QGC9</accession>
<dbReference type="RefSeq" id="XP_003663788.1">
    <property type="nucleotide sequence ID" value="XM_003663740.1"/>
</dbReference>
<feature type="transmembrane region" description="Helical" evidence="6">
    <location>
        <begin position="198"/>
        <end position="223"/>
    </location>
</feature>
<dbReference type="PANTHER" id="PTHR23502:SF188">
    <property type="entry name" value="MAJOR FACILITATOR SUPERFAMILY (MFS) PROFILE DOMAIN-CONTAINING PROTEIN"/>
    <property type="match status" value="1"/>
</dbReference>
<evidence type="ECO:0000256" key="1">
    <source>
        <dbReference type="ARBA" id="ARBA00004141"/>
    </source>
</evidence>
<feature type="transmembrane region" description="Helical" evidence="6">
    <location>
        <begin position="343"/>
        <end position="365"/>
    </location>
</feature>
<feature type="transmembrane region" description="Helical" evidence="6">
    <location>
        <begin position="76"/>
        <end position="93"/>
    </location>
</feature>
<feature type="transmembrane region" description="Helical" evidence="6">
    <location>
        <begin position="235"/>
        <end position="261"/>
    </location>
</feature>
<dbReference type="SUPFAM" id="SSF103473">
    <property type="entry name" value="MFS general substrate transporter"/>
    <property type="match status" value="1"/>
</dbReference>
<comment type="subcellular location">
    <subcellularLocation>
        <location evidence="1">Membrane</location>
        <topology evidence="1">Multi-pass membrane protein</topology>
    </subcellularLocation>
</comment>
<feature type="transmembrane region" description="Helical" evidence="6">
    <location>
        <begin position="448"/>
        <end position="468"/>
    </location>
</feature>
<dbReference type="OrthoDB" id="3936150at2759"/>
<dbReference type="AlphaFoldDB" id="G2QGC9"/>
<protein>
    <recommendedName>
        <fullName evidence="7">Major facilitator superfamily (MFS) profile domain-containing protein</fullName>
    </recommendedName>
</protein>
<dbReference type="Proteomes" id="UP000007322">
    <property type="component" value="Chromosome 4"/>
</dbReference>
<dbReference type="OMA" id="GMVMATR"/>
<evidence type="ECO:0000256" key="2">
    <source>
        <dbReference type="ARBA" id="ARBA00022692"/>
    </source>
</evidence>
<dbReference type="GO" id="GO:0005886">
    <property type="term" value="C:plasma membrane"/>
    <property type="evidence" value="ECO:0007669"/>
    <property type="project" value="TreeGrafter"/>
</dbReference>
<keyword evidence="9" id="KW-1185">Reference proteome</keyword>
<evidence type="ECO:0000313" key="8">
    <source>
        <dbReference type="EMBL" id="AEO58543.1"/>
    </source>
</evidence>
<evidence type="ECO:0000256" key="6">
    <source>
        <dbReference type="SAM" id="Phobius"/>
    </source>
</evidence>
<keyword evidence="2 6" id="KW-0812">Transmembrane</keyword>
<feature type="region of interest" description="Disordered" evidence="5">
    <location>
        <begin position="1"/>
        <end position="60"/>
    </location>
</feature>
<dbReference type="VEuPathDB" id="FungiDB:MYCTH_2305962"/>
<feature type="compositionally biased region" description="Basic and acidic residues" evidence="5">
    <location>
        <begin position="12"/>
        <end position="27"/>
    </location>
</feature>
<dbReference type="Gene3D" id="1.20.1250.20">
    <property type="entry name" value="MFS general substrate transporter like domains"/>
    <property type="match status" value="1"/>
</dbReference>
<organism evidence="8 9">
    <name type="scientific">Thermothelomyces thermophilus (strain ATCC 42464 / BCRC 31852 / DSM 1799)</name>
    <name type="common">Sporotrichum thermophile</name>
    <dbReference type="NCBI Taxonomy" id="573729"/>
    <lineage>
        <taxon>Eukaryota</taxon>
        <taxon>Fungi</taxon>
        <taxon>Dikarya</taxon>
        <taxon>Ascomycota</taxon>
        <taxon>Pezizomycotina</taxon>
        <taxon>Sordariomycetes</taxon>
        <taxon>Sordariomycetidae</taxon>
        <taxon>Sordariales</taxon>
        <taxon>Chaetomiaceae</taxon>
        <taxon>Thermothelomyces</taxon>
    </lineage>
</organism>
<feature type="transmembrane region" description="Helical" evidence="6">
    <location>
        <begin position="113"/>
        <end position="131"/>
    </location>
</feature>
<dbReference type="KEGG" id="mtm:MYCTH_2305962"/>
<sequence>MWSVIQQRRLRRQAESQRNDSQTEKGGRTSSGQATDGDAEKPGQFNSQDNKIWVKTTGDDDPIDPRNWPLLDRSKNIAILAYLIFVQAWAGAAESMANSAASQEQGHSKVAENLTIAMYLFGIGIGSLFAGPVSESVGRNPTYLVSTFCFLFFVLGAAMAPTFGGRIAWRFLMGLSASPTLAINGSSVKDQFRPVKRAFVFPIIAWANVAAPMIAPVAGGWIVESRGLGWRWTEWTTLIISAPAFILALLFLPETYLPILLDWKAAGLRRATGDDRYVSQHAESSTFKERLKKQATMPARFFFTEPVVAVLGIYLILVYILLFTFLSGFDYIFKDTYGLSTGMTGSCFAAIAAGTTAYTLLAPGLNSWSRRKTEYVKGAPVEPEFRLWSGIVAGPLLPLSLFWLGWGDYSSVSIWCSLAACFLFGIAVLAIYVSSYEYIIDSYGEHSAVALSSITCVRYMVAGGVVMASRPMYSGIGVHWTLTLLGCIAALLAPAPLVFWKLGLKLRRKSPYAESPDEDK</sequence>
<feature type="transmembrane region" description="Helical" evidence="6">
    <location>
        <begin position="143"/>
        <end position="161"/>
    </location>
</feature>
<feature type="transmembrane region" description="Helical" evidence="6">
    <location>
        <begin position="167"/>
        <end position="186"/>
    </location>
</feature>